<name>A0A543JNW0_9PSEU</name>
<dbReference type="InterPro" id="IPR013783">
    <property type="entry name" value="Ig-like_fold"/>
</dbReference>
<keyword evidence="3" id="KW-1185">Reference proteome</keyword>
<dbReference type="EMBL" id="VFPP01000001">
    <property type="protein sequence ID" value="TQM84516.1"/>
    <property type="molecule type" value="Genomic_DNA"/>
</dbReference>
<dbReference type="GO" id="GO:0005975">
    <property type="term" value="P:carbohydrate metabolic process"/>
    <property type="evidence" value="ECO:0007669"/>
    <property type="project" value="UniProtKB-ARBA"/>
</dbReference>
<dbReference type="InterPro" id="IPR058692">
    <property type="entry name" value="Fn3_SaeA_2nd"/>
</dbReference>
<reference evidence="2 3" key="1">
    <citation type="submission" date="2019-06" db="EMBL/GenBank/DDBJ databases">
        <title>Sequencing the genomes of 1000 actinobacteria strains.</title>
        <authorList>
            <person name="Klenk H.-P."/>
        </authorList>
    </citation>
    <scope>NUCLEOTIDE SEQUENCE [LARGE SCALE GENOMIC DNA]</scope>
    <source>
        <strain evidence="2 3">DSM 45456</strain>
    </source>
</reference>
<dbReference type="Gene3D" id="2.60.40.10">
    <property type="entry name" value="Immunoglobulins"/>
    <property type="match status" value="1"/>
</dbReference>
<dbReference type="RefSeq" id="WP_141982687.1">
    <property type="nucleotide sequence ID" value="NZ_VFPP01000001.1"/>
</dbReference>
<sequence length="849" mass="91675">MTETDLPGLREAEVRAYLDEVITPVETGWSPHRNLFRVYRLPADCTADEVDSALTSIPALWGTPELREHTRAVERLRRGHPIAARTLADPRERSVHRTAVAAERTALAKVVDQFLRSAPGMPAAAVTALVRQSAGRWSRPDVLAALEQHRAVEREPTSLDIPPDTPQSRRITDALADLGIPSLWEYLTRNLSSGGRDVHADALRRRRAQLRTRRGAGVEAELTVLKFVEQALGEPEGLSPLLRHEFLSELSVAVLLGYQEVSFLAAAEPQRSVASGLPRDPDTLAYAVWCRRTHRSDWESDYRQAVADGRLHAALGVLSSRQLTGDWERVRDALAATVDRLAADLTAARELEDTAPEDAAARYLAAGRELTDPAITSGLRRCPGMAPTEVSARVHHDTIVIAWQESTSTAGRLTYRVSRGGTVIADDTDALALSDVPPFGVPTSYTVQTLRNGVPGGLAHSGEVVLAPEVLDLAVESTMLSVHGRWRLPPGAVGVSVTRIAPSGDTAEITTSDGTGFDDTTVVPGVQYRYLVRARYPGRVGEPADSAGLTVHGECPGDPRQVDDLRADLSGDTVVLTWTRQSGTPLVIRVPYDGIAPAPQVLRAADAVVAGRVVAVSDTGRASVPLADLAGQRVLVPVSVSGPLAAIGPATRATPPLEPVSGLHARRFGPQVVLTWQWPMWATDARVVWRLDGPPTGPLDPQATAFEISRSAYAGRGARITATLPGEHWFGVSVVDSGRFGPMVTVCSTRLREVRYSVRRAAWWRRGELLVTVHGPEPAPDIAVVAKSGSRPLAPEDGVEVLRLPALGPAEPVRFRVPRHLRRPVFLRAFSLDETIALAHPAPHLLLVP</sequence>
<evidence type="ECO:0000259" key="1">
    <source>
        <dbReference type="Pfam" id="PF25833"/>
    </source>
</evidence>
<evidence type="ECO:0000313" key="3">
    <source>
        <dbReference type="Proteomes" id="UP000316628"/>
    </source>
</evidence>
<evidence type="ECO:0000313" key="2">
    <source>
        <dbReference type="EMBL" id="TQM84516.1"/>
    </source>
</evidence>
<proteinExistence type="predicted"/>
<dbReference type="OrthoDB" id="5506232at2"/>
<feature type="domain" description="SaeA second Fn3-like" evidence="1">
    <location>
        <begin position="472"/>
        <end position="536"/>
    </location>
</feature>
<dbReference type="Proteomes" id="UP000316628">
    <property type="component" value="Unassembled WGS sequence"/>
</dbReference>
<organism evidence="2 3">
    <name type="scientific">Saccharothrix saharensis</name>
    <dbReference type="NCBI Taxonomy" id="571190"/>
    <lineage>
        <taxon>Bacteria</taxon>
        <taxon>Bacillati</taxon>
        <taxon>Actinomycetota</taxon>
        <taxon>Actinomycetes</taxon>
        <taxon>Pseudonocardiales</taxon>
        <taxon>Pseudonocardiaceae</taxon>
        <taxon>Saccharothrix</taxon>
    </lineage>
</organism>
<dbReference type="Pfam" id="PF25833">
    <property type="entry name" value="Fn3_SaeA_3rd"/>
    <property type="match status" value="1"/>
</dbReference>
<dbReference type="AlphaFoldDB" id="A0A543JNW0"/>
<protein>
    <recommendedName>
        <fullName evidence="1">SaeA second Fn3-like domain-containing protein</fullName>
    </recommendedName>
</protein>
<accession>A0A543JNW0</accession>
<comment type="caution">
    <text evidence="2">The sequence shown here is derived from an EMBL/GenBank/DDBJ whole genome shotgun (WGS) entry which is preliminary data.</text>
</comment>
<gene>
    <name evidence="2" type="ORF">FHX81_6964</name>
</gene>